<dbReference type="GO" id="GO:0003697">
    <property type="term" value="F:single-stranded DNA binding"/>
    <property type="evidence" value="ECO:0007669"/>
    <property type="project" value="InterPro"/>
</dbReference>
<keyword evidence="7" id="KW-1185">Reference proteome</keyword>
<feature type="compositionally biased region" description="Basic and acidic residues" evidence="1">
    <location>
        <begin position="792"/>
        <end position="805"/>
    </location>
</feature>
<evidence type="ECO:0000256" key="1">
    <source>
        <dbReference type="SAM" id="MobiDB-lite"/>
    </source>
</evidence>
<dbReference type="OrthoDB" id="2875909at2"/>
<feature type="domain" description="YodL-like" evidence="3">
    <location>
        <begin position="639"/>
        <end position="740"/>
    </location>
</feature>
<feature type="region of interest" description="Disordered" evidence="1">
    <location>
        <begin position="791"/>
        <end position="830"/>
    </location>
</feature>
<dbReference type="Proteomes" id="UP000183975">
    <property type="component" value="Unassembled WGS sequence"/>
</dbReference>
<evidence type="ECO:0000259" key="4">
    <source>
        <dbReference type="Pfam" id="PF14195"/>
    </source>
</evidence>
<dbReference type="EMBL" id="FRAH01000008">
    <property type="protein sequence ID" value="SHJ89031.1"/>
    <property type="molecule type" value="Genomic_DNA"/>
</dbReference>
<evidence type="ECO:0000313" key="6">
    <source>
        <dbReference type="EMBL" id="SHJ89031.1"/>
    </source>
</evidence>
<dbReference type="AlphaFoldDB" id="A0A1M6N003"/>
<dbReference type="Pfam" id="PF18830">
    <property type="entry name" value="LPD16"/>
    <property type="match status" value="1"/>
</dbReference>
<dbReference type="Pfam" id="PF14195">
    <property type="entry name" value="DUF4316"/>
    <property type="match status" value="1"/>
</dbReference>
<evidence type="ECO:0000313" key="7">
    <source>
        <dbReference type="Proteomes" id="UP000183975"/>
    </source>
</evidence>
<feature type="region of interest" description="Disordered" evidence="1">
    <location>
        <begin position="315"/>
        <end position="338"/>
    </location>
</feature>
<sequence length="830" mass="93748">MADKPTNKERLKELGEKIEAGIREVFDSGKYAEYLKVMSRFPTYSVNNQMLIRLQRPNATKVAGYNKWQQFERQVKRGEHGITIIAPTPYKKKIEEQKLDPDTKAPMLDANGKVVMEEKEIEIPTFRPIKVFDYAQTEGKPLPQLAADLFGNVQHYEAFMEALRRTSPVPLTIEPMQDNMDGFFSPTAQRIAIRQGMSEVQTVCACIHEMTHATLHNYEKQRMEAAAGDPSKEPPKPKPHQIEEIEAESTSYMVCQYFGIETGENSFGYVASYCKDRELSELRACLNTINKTAGSMIAGIEKHFAEVCKEQGIDLSEQKNEPEQTVPAAEEPSAEEPAAPELDPIDQLASDIDQFAFDFDPYEYRDQVEDREAEVKDLAASLRHGGARGVQDWLQSVLDENEPGEDTAKAAELMQRLDQLAPVQEKLLLLDEAVYLHLQTTEGGYDYTLYDKDTLRQMDGGQLDAPELPLSTAALKICEMHDLGGQSIKYAPLAMIETLQEAAYQQMQEAAAQAAAPESTMLPDAPEQALDEYPMPDPMLTLDDLEKCGYRDGDMLPLSKERAMELYERDLTVYAVVDGGSAEMLFDREEFDTQAAGTMYAVSREEWEESPEFDARVQDRLNHQEERERAFLSHEGDCFAIYQVAENDPQRLRFMNMDWLNAHDLSVERGNYDLVYTAPLPETGSMDGRLHKLFEQFNFRRPADFHSPSMSVSDIVAIKRDGVVSCHYCDSVGFQEIPGFLPSNPLKNAEMTVEDDYGMIDGIINNGPKATVAELEAQARSGQPISLMDLADAVHREERDKKKSVMEQLRQSPKQERKKTAPKKSAEREL</sequence>
<evidence type="ECO:0000259" key="5">
    <source>
        <dbReference type="Pfam" id="PF18830"/>
    </source>
</evidence>
<feature type="domain" description="N-terminal" evidence="2">
    <location>
        <begin position="11"/>
        <end position="132"/>
    </location>
</feature>
<evidence type="ECO:0008006" key="8">
    <source>
        <dbReference type="Google" id="ProtNLM"/>
    </source>
</evidence>
<evidence type="ECO:0000259" key="2">
    <source>
        <dbReference type="Pfam" id="PF08401"/>
    </source>
</evidence>
<feature type="compositionally biased region" description="Basic and acidic residues" evidence="1">
    <location>
        <begin position="813"/>
        <end position="830"/>
    </location>
</feature>
<dbReference type="InterPro" id="IPR013610">
    <property type="entry name" value="ArdC_N"/>
</dbReference>
<dbReference type="Pfam" id="PF08401">
    <property type="entry name" value="ArdcN"/>
    <property type="match status" value="1"/>
</dbReference>
<feature type="domain" description="DUF4316" evidence="4">
    <location>
        <begin position="742"/>
        <end position="791"/>
    </location>
</feature>
<accession>A0A1M6N003</accession>
<name>A0A1M6N003_9FIRM</name>
<organism evidence="6 7">
    <name type="scientific">Anaerotignum lactatifermentans DSM 14214</name>
    <dbReference type="NCBI Taxonomy" id="1121323"/>
    <lineage>
        <taxon>Bacteria</taxon>
        <taxon>Bacillati</taxon>
        <taxon>Bacillota</taxon>
        <taxon>Clostridia</taxon>
        <taxon>Lachnospirales</taxon>
        <taxon>Anaerotignaceae</taxon>
        <taxon>Anaerotignum</taxon>
    </lineage>
</organism>
<proteinExistence type="predicted"/>
<protein>
    <recommendedName>
        <fullName evidence="8">Antirestriction protein ArdC</fullName>
    </recommendedName>
</protein>
<dbReference type="InterPro" id="IPR025923">
    <property type="entry name" value="YodL-like_dom"/>
</dbReference>
<feature type="compositionally biased region" description="Low complexity" evidence="1">
    <location>
        <begin position="327"/>
        <end position="338"/>
    </location>
</feature>
<evidence type="ECO:0000259" key="3">
    <source>
        <dbReference type="Pfam" id="PF14191"/>
    </source>
</evidence>
<dbReference type="InterPro" id="IPR040568">
    <property type="entry name" value="LPD16"/>
</dbReference>
<dbReference type="Pfam" id="PF14191">
    <property type="entry name" value="YodL"/>
    <property type="match status" value="1"/>
</dbReference>
<dbReference type="InterPro" id="IPR025465">
    <property type="entry name" value="DUF4316"/>
</dbReference>
<feature type="domain" description="Large polyvalent protein-associated" evidence="5">
    <location>
        <begin position="424"/>
        <end position="503"/>
    </location>
</feature>
<gene>
    <name evidence="6" type="ORF">SAMN02745138_00743</name>
</gene>
<reference evidence="6 7" key="1">
    <citation type="submission" date="2016-11" db="EMBL/GenBank/DDBJ databases">
        <authorList>
            <person name="Jaros S."/>
            <person name="Januszkiewicz K."/>
            <person name="Wedrychowicz H."/>
        </authorList>
    </citation>
    <scope>NUCLEOTIDE SEQUENCE [LARGE SCALE GENOMIC DNA]</scope>
    <source>
        <strain evidence="6 7">DSM 14214</strain>
    </source>
</reference>